<keyword evidence="3" id="KW-1185">Reference proteome</keyword>
<organism evidence="2 3">
    <name type="scientific">Parabacteroides segnis</name>
    <dbReference type="NCBI Taxonomy" id="2763058"/>
    <lineage>
        <taxon>Bacteria</taxon>
        <taxon>Pseudomonadati</taxon>
        <taxon>Bacteroidota</taxon>
        <taxon>Bacteroidia</taxon>
        <taxon>Bacteroidales</taxon>
        <taxon>Tannerellaceae</taxon>
        <taxon>Parabacteroides</taxon>
    </lineage>
</organism>
<accession>A0ABR7DXA3</accession>
<dbReference type="EMBL" id="JACOOI010000003">
    <property type="protein sequence ID" value="MBC5642152.1"/>
    <property type="molecule type" value="Genomic_DNA"/>
</dbReference>
<dbReference type="Proteomes" id="UP000644010">
    <property type="component" value="Unassembled WGS sequence"/>
</dbReference>
<evidence type="ECO:0000259" key="1">
    <source>
        <dbReference type="Pfam" id="PF13568"/>
    </source>
</evidence>
<evidence type="ECO:0000313" key="3">
    <source>
        <dbReference type="Proteomes" id="UP000644010"/>
    </source>
</evidence>
<sequence length="229" mass="25305">MKIFVCIISICILNFTSLYSQLSISPNVGINISSLSGVESSQSLISCNAGVSALYNFSSFWGLESGIYITQKGANNIKGTINISEYPINADLVSMDLKTTYMKIPLMLSIGHSLYKDLSIRLKSGPYFSYGLSGKGSIGRLDNTYKAGIRPFDSMSFETSAYGRKVFPGINRWDIGCSFNVELVMYNLQIGVLYDLGISKLSNYFPVRGADGLKNRTWSAYVAYKLPFR</sequence>
<comment type="caution">
    <text evidence="2">The sequence shown here is derived from an EMBL/GenBank/DDBJ whole genome shotgun (WGS) entry which is preliminary data.</text>
</comment>
<reference evidence="2 3" key="1">
    <citation type="submission" date="2020-08" db="EMBL/GenBank/DDBJ databases">
        <title>Genome public.</title>
        <authorList>
            <person name="Liu C."/>
            <person name="Sun Q."/>
        </authorList>
    </citation>
    <scope>NUCLEOTIDE SEQUENCE [LARGE SCALE GENOMIC DNA]</scope>
    <source>
        <strain evidence="2 3">BX2</strain>
    </source>
</reference>
<protein>
    <submittedName>
        <fullName evidence="2">Outer membrane beta-barrel protein</fullName>
    </submittedName>
</protein>
<dbReference type="Pfam" id="PF13568">
    <property type="entry name" value="OMP_b-brl_2"/>
    <property type="match status" value="1"/>
</dbReference>
<dbReference type="InterPro" id="IPR025665">
    <property type="entry name" value="Beta-barrel_OMP_2"/>
</dbReference>
<proteinExistence type="predicted"/>
<evidence type="ECO:0000313" key="2">
    <source>
        <dbReference type="EMBL" id="MBC5642152.1"/>
    </source>
</evidence>
<gene>
    <name evidence="2" type="ORF">H8S77_04555</name>
</gene>
<name>A0ABR7DXA3_9BACT</name>
<dbReference type="RefSeq" id="WP_186958445.1">
    <property type="nucleotide sequence ID" value="NZ_JACOOI010000003.1"/>
</dbReference>
<feature type="domain" description="Outer membrane protein beta-barrel" evidence="1">
    <location>
        <begin position="21"/>
        <end position="201"/>
    </location>
</feature>